<protein>
    <submittedName>
        <fullName evidence="1">Uncharacterized protein</fullName>
    </submittedName>
</protein>
<dbReference type="EMBL" id="GBXM01085939">
    <property type="protein sequence ID" value="JAH22638.1"/>
    <property type="molecule type" value="Transcribed_RNA"/>
</dbReference>
<reference evidence="1" key="1">
    <citation type="submission" date="2014-11" db="EMBL/GenBank/DDBJ databases">
        <authorList>
            <person name="Amaro Gonzalez C."/>
        </authorList>
    </citation>
    <scope>NUCLEOTIDE SEQUENCE</scope>
</reference>
<evidence type="ECO:0000313" key="1">
    <source>
        <dbReference type="EMBL" id="JAH22638.1"/>
    </source>
</evidence>
<accession>A0A0E9R2R0</accession>
<reference evidence="1" key="2">
    <citation type="journal article" date="2015" name="Fish Shellfish Immunol.">
        <title>Early steps in the European eel (Anguilla anguilla)-Vibrio vulnificus interaction in the gills: Role of the RtxA13 toxin.</title>
        <authorList>
            <person name="Callol A."/>
            <person name="Pajuelo D."/>
            <person name="Ebbesson L."/>
            <person name="Teles M."/>
            <person name="MacKenzie S."/>
            <person name="Amaro C."/>
        </authorList>
    </citation>
    <scope>NUCLEOTIDE SEQUENCE</scope>
</reference>
<proteinExistence type="predicted"/>
<sequence>MAEAAGTISIFIRQKFKFLAKTLIIMESDGAKTGKMQC</sequence>
<name>A0A0E9R2R0_ANGAN</name>
<organism evidence="1">
    <name type="scientific">Anguilla anguilla</name>
    <name type="common">European freshwater eel</name>
    <name type="synonym">Muraena anguilla</name>
    <dbReference type="NCBI Taxonomy" id="7936"/>
    <lineage>
        <taxon>Eukaryota</taxon>
        <taxon>Metazoa</taxon>
        <taxon>Chordata</taxon>
        <taxon>Craniata</taxon>
        <taxon>Vertebrata</taxon>
        <taxon>Euteleostomi</taxon>
        <taxon>Actinopterygii</taxon>
        <taxon>Neopterygii</taxon>
        <taxon>Teleostei</taxon>
        <taxon>Anguilliformes</taxon>
        <taxon>Anguillidae</taxon>
        <taxon>Anguilla</taxon>
    </lineage>
</organism>
<dbReference type="AlphaFoldDB" id="A0A0E9R2R0"/>